<comment type="caution">
    <text evidence="2">The sequence shown here is derived from an EMBL/GenBank/DDBJ whole genome shotgun (WGS) entry which is preliminary data.</text>
</comment>
<reference evidence="2" key="2">
    <citation type="journal article" date="2021" name="Microbiome">
        <title>Successional dynamics and alternative stable states in a saline activated sludge microbial community over 9 years.</title>
        <authorList>
            <person name="Wang Y."/>
            <person name="Ye J."/>
            <person name="Ju F."/>
            <person name="Liu L."/>
            <person name="Boyd J.A."/>
            <person name="Deng Y."/>
            <person name="Parks D.H."/>
            <person name="Jiang X."/>
            <person name="Yin X."/>
            <person name="Woodcroft B.J."/>
            <person name="Tyson G.W."/>
            <person name="Hugenholtz P."/>
            <person name="Polz M.F."/>
            <person name="Zhang T."/>
        </authorList>
    </citation>
    <scope>NUCLEOTIDE SEQUENCE</scope>
    <source>
        <strain evidence="2">HKST-UBA80</strain>
    </source>
</reference>
<feature type="transmembrane region" description="Helical" evidence="1">
    <location>
        <begin position="124"/>
        <end position="144"/>
    </location>
</feature>
<evidence type="ECO:0000313" key="3">
    <source>
        <dbReference type="Proteomes" id="UP000714817"/>
    </source>
</evidence>
<organism evidence="2 3">
    <name type="scientific">candidate division WWE3 bacterium</name>
    <dbReference type="NCBI Taxonomy" id="2053526"/>
    <lineage>
        <taxon>Bacteria</taxon>
        <taxon>Katanobacteria</taxon>
    </lineage>
</organism>
<evidence type="ECO:0008006" key="4">
    <source>
        <dbReference type="Google" id="ProtNLM"/>
    </source>
</evidence>
<dbReference type="Proteomes" id="UP000714817">
    <property type="component" value="Unassembled WGS sequence"/>
</dbReference>
<evidence type="ECO:0000313" key="2">
    <source>
        <dbReference type="EMBL" id="MCA9301784.1"/>
    </source>
</evidence>
<keyword evidence="1" id="KW-0472">Membrane</keyword>
<keyword evidence="1" id="KW-1133">Transmembrane helix</keyword>
<reference evidence="2" key="1">
    <citation type="submission" date="2020-04" db="EMBL/GenBank/DDBJ databases">
        <authorList>
            <person name="Zhang T."/>
        </authorList>
    </citation>
    <scope>NUCLEOTIDE SEQUENCE</scope>
    <source>
        <strain evidence="2">HKST-UBA80</strain>
    </source>
</reference>
<evidence type="ECO:0000256" key="1">
    <source>
        <dbReference type="SAM" id="Phobius"/>
    </source>
</evidence>
<sequence length="509" mass="56158">MTKFEIEIHDDLINVLGKLQTINDDGIELIIPEGSVIFENILNLRIIQKELEKSGKTIHFETSDENGKRLIENLENDSSGLSSELDFTEAEATEINPKTHRKKQRTVSLALPKFKFSGGTKFKIAGLIGVVTAVIIGSLYLLIWKQHKAIVNLVVEAQPLVKSVQIRVATNSETNTEQKTLKGSQVSTSTVQTASVPTTGEKLVGNQASGTVKIYNKTTNGKTFKKGTVLVYKKDDKTLKYTLDEEVEVPERTEDILQDPPLITWGEKEVDVTAEEIGNSYNIDSGESLDFDDFDKDDYTAKSTTKINGGSSETLKIVAQEDIDNLLIELEKSDDKTKTELQQKTSTGRKLIPGSISLQTTKDSFSAELGDEAENLELVREATATGLTYSENELEVLLDRLVDDFVPEGFELSTKDKEIKAEVLGATETTTLSSEQADLQVTIKAYVIPKIDEIELRENLAGAPLSKAEEILNAISNVATYSLDVKPNIPLLNSLPHNPENIEITVTKR</sequence>
<accession>A0A955DZF1</accession>
<protein>
    <recommendedName>
        <fullName evidence="4">Baseplate protein J-like domain-containing protein</fullName>
    </recommendedName>
</protein>
<gene>
    <name evidence="2" type="ORF">KDA10_00225</name>
</gene>
<keyword evidence="1" id="KW-0812">Transmembrane</keyword>
<proteinExistence type="predicted"/>
<name>A0A955DZF1_UNCKA</name>
<dbReference type="EMBL" id="JAGQNY010000001">
    <property type="protein sequence ID" value="MCA9301784.1"/>
    <property type="molecule type" value="Genomic_DNA"/>
</dbReference>
<dbReference type="AlphaFoldDB" id="A0A955DZF1"/>